<evidence type="ECO:0000313" key="3">
    <source>
        <dbReference type="Proteomes" id="UP000012313"/>
    </source>
</evidence>
<dbReference type="AlphaFoldDB" id="N1WKQ2"/>
<dbReference type="RefSeq" id="WP_002995350.1">
    <property type="nucleotide sequence ID" value="NZ_AOHC02000012.1"/>
</dbReference>
<evidence type="ECO:0000256" key="1">
    <source>
        <dbReference type="ARBA" id="ARBA00023118"/>
    </source>
</evidence>
<keyword evidence="1" id="KW-0051">Antiviral defense</keyword>
<dbReference type="InterPro" id="IPR013422">
    <property type="entry name" value="CRISPR-assoc_prot_Cas5_N"/>
</dbReference>
<name>N1WKQ2_9LEPT</name>
<comment type="caution">
    <text evidence="2">The sequence shown here is derived from an EMBL/GenBank/DDBJ whole genome shotgun (WGS) entry which is preliminary data.</text>
</comment>
<organism evidence="2 3">
    <name type="scientific">Leptospira weilii serovar Ranarum str. ICFT</name>
    <dbReference type="NCBI Taxonomy" id="1218598"/>
    <lineage>
        <taxon>Bacteria</taxon>
        <taxon>Pseudomonadati</taxon>
        <taxon>Spirochaetota</taxon>
        <taxon>Spirochaetia</taxon>
        <taxon>Leptospirales</taxon>
        <taxon>Leptospiraceae</taxon>
        <taxon>Leptospira</taxon>
    </lineage>
</organism>
<evidence type="ECO:0000313" key="2">
    <source>
        <dbReference type="EMBL" id="EMY79485.1"/>
    </source>
</evidence>
<protein>
    <submittedName>
        <fullName evidence="2">CRISPR-associated protein Cas5/DevS, subtype MYXAN</fullName>
    </submittedName>
</protein>
<gene>
    <name evidence="2" type="ORF">LEP1GSC060_2317</name>
</gene>
<proteinExistence type="predicted"/>
<dbReference type="NCBIfam" id="TIGR02593">
    <property type="entry name" value="CRISPR_cas5"/>
    <property type="match status" value="1"/>
</dbReference>
<accession>N1WKQ2</accession>
<dbReference type="EMBL" id="AOHC02000012">
    <property type="protein sequence ID" value="EMY79485.1"/>
    <property type="molecule type" value="Genomic_DNA"/>
</dbReference>
<dbReference type="Proteomes" id="UP000012313">
    <property type="component" value="Unassembled WGS sequence"/>
</dbReference>
<dbReference type="STRING" id="1218598.LEP1GSC060_2317"/>
<reference evidence="2" key="1">
    <citation type="submission" date="2013-03" db="EMBL/GenBank/DDBJ databases">
        <authorList>
            <person name="Harkins D.M."/>
            <person name="Durkin A.S."/>
            <person name="Brinkac L.M."/>
            <person name="Haft D.H."/>
            <person name="Selengut J.D."/>
            <person name="Sanka R."/>
            <person name="DePew J."/>
            <person name="Purushe J."/>
            <person name="Hartskeerl R.A."/>
            <person name="Ahmed A."/>
            <person name="van der Linden H."/>
            <person name="Goris M.G.A."/>
            <person name="Vinetz J.M."/>
            <person name="Sutton G.G."/>
            <person name="Nierman W.C."/>
            <person name="Fouts D.E."/>
        </authorList>
    </citation>
    <scope>NUCLEOTIDE SEQUENCE [LARGE SCALE GENOMIC DNA]</scope>
    <source>
        <strain evidence="2">ICFT</strain>
    </source>
</reference>
<dbReference type="OrthoDB" id="344955at2"/>
<keyword evidence="3" id="KW-1185">Reference proteome</keyword>
<dbReference type="GO" id="GO:0051607">
    <property type="term" value="P:defense response to virus"/>
    <property type="evidence" value="ECO:0007669"/>
    <property type="project" value="UniProtKB-KW"/>
</dbReference>
<sequence length="244" mass="27758">MEEFYIHVKAPFAAYRYFQAGSYRATMPTMPHSAAYGLLLNLAGIEMRTAENEGTTLIKNVTTDYSLDRKDSIPSLEIAIGDFETTKKSTVYQQLHDYPQQIDPKKRGIILKRSKGTKSRILPARREFLIGLNTIIGVRSNISGFMKKILDGINGDTENRYGLPFAGDNNYLFDFLEIYEKVIYPTTWYYPVTDDEIPETETARLTVGIDRLDNSNTVSPLFAITKEKSLQPPPNAWVWTPKEP</sequence>